<proteinExistence type="predicted"/>
<organism evidence="1 2">
    <name type="scientific">Gossypium australe</name>
    <dbReference type="NCBI Taxonomy" id="47621"/>
    <lineage>
        <taxon>Eukaryota</taxon>
        <taxon>Viridiplantae</taxon>
        <taxon>Streptophyta</taxon>
        <taxon>Embryophyta</taxon>
        <taxon>Tracheophyta</taxon>
        <taxon>Spermatophyta</taxon>
        <taxon>Magnoliopsida</taxon>
        <taxon>eudicotyledons</taxon>
        <taxon>Gunneridae</taxon>
        <taxon>Pentapetalae</taxon>
        <taxon>rosids</taxon>
        <taxon>malvids</taxon>
        <taxon>Malvales</taxon>
        <taxon>Malvaceae</taxon>
        <taxon>Malvoideae</taxon>
        <taxon>Gossypium</taxon>
    </lineage>
</organism>
<comment type="caution">
    <text evidence="1">The sequence shown here is derived from an EMBL/GenBank/DDBJ whole genome shotgun (WGS) entry which is preliminary data.</text>
</comment>
<name>A0A5B6WZU6_9ROSI</name>
<keyword evidence="1" id="KW-0548">Nucleotidyltransferase</keyword>
<dbReference type="AlphaFoldDB" id="A0A5B6WZU6"/>
<accession>A0A5B6WZU6</accession>
<dbReference type="Proteomes" id="UP000325315">
    <property type="component" value="Unassembled WGS sequence"/>
</dbReference>
<gene>
    <name evidence="1" type="ORF">EPI10_030291</name>
</gene>
<evidence type="ECO:0000313" key="2">
    <source>
        <dbReference type="Proteomes" id="UP000325315"/>
    </source>
</evidence>
<dbReference type="PANTHER" id="PTHR33710">
    <property type="entry name" value="BNAC02G09200D PROTEIN"/>
    <property type="match status" value="1"/>
</dbReference>
<evidence type="ECO:0000313" key="1">
    <source>
        <dbReference type="EMBL" id="KAA3486372.1"/>
    </source>
</evidence>
<keyword evidence="1" id="KW-0808">Transferase</keyword>
<dbReference type="OrthoDB" id="10529898at2759"/>
<reference evidence="2" key="1">
    <citation type="journal article" date="2019" name="Plant Biotechnol. J.">
        <title>Genome sequencing of the Australian wild diploid species Gossypium australe highlights disease resistance and delayed gland morphogenesis.</title>
        <authorList>
            <person name="Cai Y."/>
            <person name="Cai X."/>
            <person name="Wang Q."/>
            <person name="Wang P."/>
            <person name="Zhang Y."/>
            <person name="Cai C."/>
            <person name="Xu Y."/>
            <person name="Wang K."/>
            <person name="Zhou Z."/>
            <person name="Wang C."/>
            <person name="Geng S."/>
            <person name="Li B."/>
            <person name="Dong Q."/>
            <person name="Hou Y."/>
            <person name="Wang H."/>
            <person name="Ai P."/>
            <person name="Liu Z."/>
            <person name="Yi F."/>
            <person name="Sun M."/>
            <person name="An G."/>
            <person name="Cheng J."/>
            <person name="Zhang Y."/>
            <person name="Shi Q."/>
            <person name="Xie Y."/>
            <person name="Shi X."/>
            <person name="Chang Y."/>
            <person name="Huang F."/>
            <person name="Chen Y."/>
            <person name="Hong S."/>
            <person name="Mi L."/>
            <person name="Sun Q."/>
            <person name="Zhang L."/>
            <person name="Zhou B."/>
            <person name="Peng R."/>
            <person name="Zhang X."/>
            <person name="Liu F."/>
        </authorList>
    </citation>
    <scope>NUCLEOTIDE SEQUENCE [LARGE SCALE GENOMIC DNA]</scope>
    <source>
        <strain evidence="2">cv. PA1801</strain>
    </source>
</reference>
<dbReference type="PANTHER" id="PTHR33710:SF62">
    <property type="entry name" value="DUF4283 DOMAIN PROTEIN"/>
    <property type="match status" value="1"/>
</dbReference>
<protein>
    <submittedName>
        <fullName evidence="1">Reverse transcriptase</fullName>
    </submittedName>
</protein>
<dbReference type="EMBL" id="SMMG02000001">
    <property type="protein sequence ID" value="KAA3486372.1"/>
    <property type="molecule type" value="Genomic_DNA"/>
</dbReference>
<sequence>MNAFRKERGRLAGNNIRERLDRGVANQEWWDLFTGYSVTHLQHGFSYHCLVLVDTNEDERLQVNDRHRQFRFNVDWMLNKDLEEQVKQGWLPNGKDTLTKLSKLGVRLRKWAKKEKGLRERRTKDLNSRLLEFSSEEINDEVLTEITEAKLEMNLEADKEELF</sequence>
<keyword evidence="2" id="KW-1185">Reference proteome</keyword>
<dbReference type="GO" id="GO:0003964">
    <property type="term" value="F:RNA-directed DNA polymerase activity"/>
    <property type="evidence" value="ECO:0007669"/>
    <property type="project" value="UniProtKB-KW"/>
</dbReference>
<keyword evidence="1" id="KW-0695">RNA-directed DNA polymerase</keyword>